<dbReference type="RefSeq" id="WP_060851395.1">
    <property type="nucleotide sequence ID" value="NZ_AP014707.1"/>
</dbReference>
<dbReference type="AlphaFoldDB" id="A0A0C6FPY7"/>
<reference evidence="3" key="2">
    <citation type="submission" date="2015-01" db="EMBL/GenBank/DDBJ databases">
        <title>Complete genome sequence of Methylobacterium aquaticum strain 22A.</title>
        <authorList>
            <person name="Tani A."/>
            <person name="Ogura Y."/>
            <person name="Hayashi T."/>
        </authorList>
    </citation>
    <scope>NUCLEOTIDE SEQUENCE [LARGE SCALE GENOMIC DNA]</scope>
    <source>
        <strain evidence="3">MA-22A</strain>
        <plasmid evidence="3">Plasmid pMaq22A_3p DNA</plasmid>
    </source>
</reference>
<organism evidence="2 3">
    <name type="scientific">Methylobacterium aquaticum</name>
    <dbReference type="NCBI Taxonomy" id="270351"/>
    <lineage>
        <taxon>Bacteria</taxon>
        <taxon>Pseudomonadati</taxon>
        <taxon>Pseudomonadota</taxon>
        <taxon>Alphaproteobacteria</taxon>
        <taxon>Hyphomicrobiales</taxon>
        <taxon>Methylobacteriaceae</taxon>
        <taxon>Methylobacterium</taxon>
    </lineage>
</organism>
<name>A0A0C6FPY7_9HYPH</name>
<dbReference type="KEGG" id="maqu:Maq22A_3p50525"/>
<evidence type="ECO:0000313" key="2">
    <source>
        <dbReference type="EMBL" id="BAQ50353.1"/>
    </source>
</evidence>
<sequence length="116" mass="13104">MSETTLSPATLAVIKREANINNRPLVRHLTGAAKFLGLGALVHAWLIGPEFSTHSLWSWGYVLAWPVPLLFWLLSCLLAFVGYAAALALACGFLWWAAMEIRDWRDRRDDQRWPGL</sequence>
<reference evidence="2 3" key="1">
    <citation type="journal article" date="2015" name="Genome Announc.">
        <title>Complete Genome Sequence of Methylobacterium aquaticum Strain 22A, Isolated from Racomitrium japonicum Moss.</title>
        <authorList>
            <person name="Tani A."/>
            <person name="Ogura Y."/>
            <person name="Hayashi T."/>
            <person name="Kimbara K."/>
        </authorList>
    </citation>
    <scope>NUCLEOTIDE SEQUENCE [LARGE SCALE GENOMIC DNA]</scope>
    <source>
        <strain evidence="2 3">MA-22A</strain>
        <plasmid evidence="3">Plasmid pMaq22A_3p DNA</plasmid>
    </source>
</reference>
<proteinExistence type="predicted"/>
<geneLocation type="plasmid" evidence="3">
    <name>pMaq22A_3p DNA</name>
</geneLocation>
<evidence type="ECO:0000256" key="1">
    <source>
        <dbReference type="SAM" id="Phobius"/>
    </source>
</evidence>
<dbReference type="EMBL" id="AP014707">
    <property type="protein sequence ID" value="BAQ50353.1"/>
    <property type="molecule type" value="Genomic_DNA"/>
</dbReference>
<keyword evidence="1" id="KW-0472">Membrane</keyword>
<feature type="transmembrane region" description="Helical" evidence="1">
    <location>
        <begin position="25"/>
        <end position="47"/>
    </location>
</feature>
<dbReference type="Proteomes" id="UP000061432">
    <property type="component" value="Plasmid pMaq22A_3p"/>
</dbReference>
<evidence type="ECO:0000313" key="3">
    <source>
        <dbReference type="Proteomes" id="UP000061432"/>
    </source>
</evidence>
<dbReference type="PATRIC" id="fig|270351.10.peg.7538"/>
<dbReference type="OrthoDB" id="9981505at2"/>
<keyword evidence="1" id="KW-1133">Transmembrane helix</keyword>
<feature type="transmembrane region" description="Helical" evidence="1">
    <location>
        <begin position="67"/>
        <end position="98"/>
    </location>
</feature>
<keyword evidence="1" id="KW-0812">Transmembrane</keyword>
<protein>
    <submittedName>
        <fullName evidence="2">Uncharacterized protein</fullName>
    </submittedName>
</protein>
<accession>A0A0C6FPY7</accession>
<gene>
    <name evidence="2" type="ORF">Maq22A_3p50525</name>
</gene>
<keyword evidence="2" id="KW-0614">Plasmid</keyword>